<keyword evidence="3" id="KW-1185">Reference proteome</keyword>
<comment type="caution">
    <text evidence="2">The sequence shown here is derived from an EMBL/GenBank/DDBJ whole genome shotgun (WGS) entry which is preliminary data.</text>
</comment>
<protein>
    <submittedName>
        <fullName evidence="2">Uncharacterized protein</fullName>
    </submittedName>
</protein>
<dbReference type="EMBL" id="QRBI01000116">
    <property type="protein sequence ID" value="RMC08870.1"/>
    <property type="molecule type" value="Genomic_DNA"/>
</dbReference>
<proteinExistence type="predicted"/>
<gene>
    <name evidence="2" type="ORF">DUI87_13864</name>
</gene>
<reference evidence="2 3" key="1">
    <citation type="submission" date="2018-07" db="EMBL/GenBank/DDBJ databases">
        <title>A high quality draft genome assembly of the barn swallow (H. rustica rustica).</title>
        <authorList>
            <person name="Formenti G."/>
            <person name="Chiara M."/>
            <person name="Poveda L."/>
            <person name="Francoijs K.-J."/>
            <person name="Bonisoli-Alquati A."/>
            <person name="Canova L."/>
            <person name="Gianfranceschi L."/>
            <person name="Horner D.S."/>
            <person name="Saino N."/>
        </authorList>
    </citation>
    <scope>NUCLEOTIDE SEQUENCE [LARGE SCALE GENOMIC DNA]</scope>
    <source>
        <strain evidence="2">Chelidonia</strain>
        <tissue evidence="2">Blood</tissue>
    </source>
</reference>
<dbReference type="Proteomes" id="UP000269221">
    <property type="component" value="Unassembled WGS sequence"/>
</dbReference>
<sequence>MYTFLHILGKSFLLQLIEISTCIAVVRPQLQSCPSLSQHSKDLELLERAQRRHQDEQRDGAALLGGKAGRAGIVQPGQEKLWGELSVALQGLEELQERWRETIAKGWRDRTQGMAPTARGQGWMGSWAGIVPWQGVEALAQGAQSSCGCPWIPGSAQGQVNNPSSASLSSQQSCSIPLLTLVPPLGSGQQLQVLAVLAQDWNNSSGNAILMNSVPGGVNGVNDKVKRAQLVTPDSGVTAAHRINQQINAQAQLSL</sequence>
<evidence type="ECO:0000313" key="2">
    <source>
        <dbReference type="EMBL" id="RMC08870.1"/>
    </source>
</evidence>
<dbReference type="OrthoDB" id="9222287at2759"/>
<feature type="signal peptide" evidence="1">
    <location>
        <begin position="1"/>
        <end position="28"/>
    </location>
</feature>
<evidence type="ECO:0000256" key="1">
    <source>
        <dbReference type="SAM" id="SignalP"/>
    </source>
</evidence>
<dbReference type="AlphaFoldDB" id="A0A3M0KCQ1"/>
<feature type="chain" id="PRO_5018000471" evidence="1">
    <location>
        <begin position="29"/>
        <end position="255"/>
    </location>
</feature>
<name>A0A3M0KCQ1_HIRRU</name>
<keyword evidence="1" id="KW-0732">Signal</keyword>
<organism evidence="2 3">
    <name type="scientific">Hirundo rustica rustica</name>
    <dbReference type="NCBI Taxonomy" id="333673"/>
    <lineage>
        <taxon>Eukaryota</taxon>
        <taxon>Metazoa</taxon>
        <taxon>Chordata</taxon>
        <taxon>Craniata</taxon>
        <taxon>Vertebrata</taxon>
        <taxon>Euteleostomi</taxon>
        <taxon>Archelosauria</taxon>
        <taxon>Archosauria</taxon>
        <taxon>Dinosauria</taxon>
        <taxon>Saurischia</taxon>
        <taxon>Theropoda</taxon>
        <taxon>Coelurosauria</taxon>
        <taxon>Aves</taxon>
        <taxon>Neognathae</taxon>
        <taxon>Neoaves</taxon>
        <taxon>Telluraves</taxon>
        <taxon>Australaves</taxon>
        <taxon>Passeriformes</taxon>
        <taxon>Sylvioidea</taxon>
        <taxon>Hirundinidae</taxon>
        <taxon>Hirundo</taxon>
    </lineage>
</organism>
<accession>A0A3M0KCQ1</accession>
<evidence type="ECO:0000313" key="3">
    <source>
        <dbReference type="Proteomes" id="UP000269221"/>
    </source>
</evidence>